<proteinExistence type="predicted"/>
<evidence type="ECO:0000313" key="1">
    <source>
        <dbReference type="EMBL" id="RYR45363.1"/>
    </source>
</evidence>
<comment type="caution">
    <text evidence="1">The sequence shown here is derived from an EMBL/GenBank/DDBJ whole genome shotgun (WGS) entry which is preliminary data.</text>
</comment>
<dbReference type="AlphaFoldDB" id="A0A445C370"/>
<keyword evidence="2" id="KW-1185">Reference proteome</keyword>
<sequence length="83" mass="8843">MPFVSRRVATSRVQLAAVASSSEARTERNVSERGDKCERGDAEEGLPPFCLAAVELLQPPRLVSVAAKLQPPSSLLGLIVIAE</sequence>
<protein>
    <submittedName>
        <fullName evidence="1">Uncharacterized protein</fullName>
    </submittedName>
</protein>
<dbReference type="EMBL" id="SDMP01000007">
    <property type="protein sequence ID" value="RYR45363.1"/>
    <property type="molecule type" value="Genomic_DNA"/>
</dbReference>
<reference evidence="1 2" key="1">
    <citation type="submission" date="2019-01" db="EMBL/GenBank/DDBJ databases">
        <title>Sequencing of cultivated peanut Arachis hypogaea provides insights into genome evolution and oil improvement.</title>
        <authorList>
            <person name="Chen X."/>
        </authorList>
    </citation>
    <scope>NUCLEOTIDE SEQUENCE [LARGE SCALE GENOMIC DNA]</scope>
    <source>
        <strain evidence="2">cv. Fuhuasheng</strain>
        <tissue evidence="1">Leaves</tissue>
    </source>
</reference>
<gene>
    <name evidence="1" type="ORF">Ahy_A07g031203</name>
</gene>
<evidence type="ECO:0000313" key="2">
    <source>
        <dbReference type="Proteomes" id="UP000289738"/>
    </source>
</evidence>
<name>A0A445C370_ARAHY</name>
<dbReference type="Proteomes" id="UP000289738">
    <property type="component" value="Chromosome A07"/>
</dbReference>
<organism evidence="1 2">
    <name type="scientific">Arachis hypogaea</name>
    <name type="common">Peanut</name>
    <dbReference type="NCBI Taxonomy" id="3818"/>
    <lineage>
        <taxon>Eukaryota</taxon>
        <taxon>Viridiplantae</taxon>
        <taxon>Streptophyta</taxon>
        <taxon>Embryophyta</taxon>
        <taxon>Tracheophyta</taxon>
        <taxon>Spermatophyta</taxon>
        <taxon>Magnoliopsida</taxon>
        <taxon>eudicotyledons</taxon>
        <taxon>Gunneridae</taxon>
        <taxon>Pentapetalae</taxon>
        <taxon>rosids</taxon>
        <taxon>fabids</taxon>
        <taxon>Fabales</taxon>
        <taxon>Fabaceae</taxon>
        <taxon>Papilionoideae</taxon>
        <taxon>50 kb inversion clade</taxon>
        <taxon>dalbergioids sensu lato</taxon>
        <taxon>Dalbergieae</taxon>
        <taxon>Pterocarpus clade</taxon>
        <taxon>Arachis</taxon>
    </lineage>
</organism>
<accession>A0A445C370</accession>